<dbReference type="AlphaFoldDB" id="A0A8J3KLW2"/>
<keyword evidence="2" id="KW-1185">Reference proteome</keyword>
<evidence type="ECO:0008006" key="3">
    <source>
        <dbReference type="Google" id="ProtNLM"/>
    </source>
</evidence>
<organism evidence="1 2">
    <name type="scientific">Catellatospora coxensis</name>
    <dbReference type="NCBI Taxonomy" id="310354"/>
    <lineage>
        <taxon>Bacteria</taxon>
        <taxon>Bacillati</taxon>
        <taxon>Actinomycetota</taxon>
        <taxon>Actinomycetes</taxon>
        <taxon>Micromonosporales</taxon>
        <taxon>Micromonosporaceae</taxon>
        <taxon>Catellatospora</taxon>
    </lineage>
</organism>
<name>A0A8J3KLW2_9ACTN</name>
<accession>A0A8J3KLW2</accession>
<evidence type="ECO:0000313" key="1">
    <source>
        <dbReference type="EMBL" id="GIG04973.1"/>
    </source>
</evidence>
<proteinExistence type="predicted"/>
<dbReference type="Proteomes" id="UP000630887">
    <property type="component" value="Unassembled WGS sequence"/>
</dbReference>
<comment type="caution">
    <text evidence="1">The sequence shown here is derived from an EMBL/GenBank/DDBJ whole genome shotgun (WGS) entry which is preliminary data.</text>
</comment>
<evidence type="ECO:0000313" key="2">
    <source>
        <dbReference type="Proteomes" id="UP000630887"/>
    </source>
</evidence>
<dbReference type="RefSeq" id="WP_203690660.1">
    <property type="nucleotide sequence ID" value="NZ_BAAALC010000007.1"/>
</dbReference>
<sequence>MTQAIRVLDTGALLAYAEGTDIQVAYQLSFCADLGRSMTTSVLCVAEAYQGADSDTADLLDVLLDLPTVEVVECRPQDGFMVGTIAKRTGRLSLAHSCLLVLAADVPLMTRDKAGAGTVLEEPMIWAVG</sequence>
<dbReference type="InterPro" id="IPR029060">
    <property type="entry name" value="PIN-like_dom_sf"/>
</dbReference>
<reference evidence="1 2" key="1">
    <citation type="submission" date="2021-01" db="EMBL/GenBank/DDBJ databases">
        <title>Whole genome shotgun sequence of Catellatospora coxensis NBRC 107359.</title>
        <authorList>
            <person name="Komaki H."/>
            <person name="Tamura T."/>
        </authorList>
    </citation>
    <scope>NUCLEOTIDE SEQUENCE [LARGE SCALE GENOMIC DNA]</scope>
    <source>
        <strain evidence="1 2">NBRC 107359</strain>
    </source>
</reference>
<gene>
    <name evidence="1" type="ORF">Cco03nite_16730</name>
</gene>
<protein>
    <recommendedName>
        <fullName evidence="3">PIN domain-containing protein</fullName>
    </recommendedName>
</protein>
<dbReference type="EMBL" id="BONI01000010">
    <property type="protein sequence ID" value="GIG04973.1"/>
    <property type="molecule type" value="Genomic_DNA"/>
</dbReference>
<dbReference type="SUPFAM" id="SSF88723">
    <property type="entry name" value="PIN domain-like"/>
    <property type="match status" value="1"/>
</dbReference>